<keyword evidence="1" id="KW-1133">Transmembrane helix</keyword>
<dbReference type="AlphaFoldDB" id="A0A2D2DHQ0"/>
<feature type="transmembrane region" description="Helical" evidence="1">
    <location>
        <begin position="280"/>
        <end position="299"/>
    </location>
</feature>
<feature type="transmembrane region" description="Helical" evidence="1">
    <location>
        <begin position="47"/>
        <end position="64"/>
    </location>
</feature>
<keyword evidence="1" id="KW-0472">Membrane</keyword>
<dbReference type="InterPro" id="IPR052710">
    <property type="entry name" value="CAAX_protease"/>
</dbReference>
<accession>A0A2D2DHQ0</accession>
<evidence type="ECO:0000313" key="3">
    <source>
        <dbReference type="EMBL" id="ATQ74511.1"/>
    </source>
</evidence>
<feature type="transmembrane region" description="Helical" evidence="1">
    <location>
        <begin position="115"/>
        <end position="139"/>
    </location>
</feature>
<keyword evidence="4" id="KW-1185">Reference proteome</keyword>
<dbReference type="PANTHER" id="PTHR36435">
    <property type="entry name" value="SLR1288 PROTEIN"/>
    <property type="match status" value="1"/>
</dbReference>
<protein>
    <recommendedName>
        <fullName evidence="2">CAAX prenyl protease 2/Lysostaphin resistance protein A-like domain-containing protein</fullName>
    </recommendedName>
</protein>
<proteinExistence type="predicted"/>
<feature type="transmembrane region" description="Helical" evidence="1">
    <location>
        <begin position="201"/>
        <end position="219"/>
    </location>
</feature>
<dbReference type="PANTHER" id="PTHR36435:SF1">
    <property type="entry name" value="CAAX AMINO TERMINAL PROTEASE FAMILY PROTEIN"/>
    <property type="match status" value="1"/>
</dbReference>
<dbReference type="InterPro" id="IPR003675">
    <property type="entry name" value="Rce1/LyrA-like_dom"/>
</dbReference>
<feature type="domain" description="CAAX prenyl protease 2/Lysostaphin resistance protein A-like" evidence="2">
    <location>
        <begin position="168"/>
        <end position="256"/>
    </location>
</feature>
<dbReference type="Pfam" id="PF02517">
    <property type="entry name" value="Rce1-like"/>
    <property type="match status" value="1"/>
</dbReference>
<feature type="transmembrane region" description="Helical" evidence="1">
    <location>
        <begin position="231"/>
        <end position="260"/>
    </location>
</feature>
<feature type="transmembrane region" description="Helical" evidence="1">
    <location>
        <begin position="169"/>
        <end position="189"/>
    </location>
</feature>
<gene>
    <name evidence="3" type="ORF">CR152_08260</name>
</gene>
<evidence type="ECO:0000256" key="1">
    <source>
        <dbReference type="SAM" id="Phobius"/>
    </source>
</evidence>
<dbReference type="EMBL" id="CP024608">
    <property type="protein sequence ID" value="ATQ74511.1"/>
    <property type="molecule type" value="Genomic_DNA"/>
</dbReference>
<dbReference type="KEGG" id="mass:CR152_08260"/>
<organism evidence="3 4">
    <name type="scientific">Massilia violaceinigra</name>
    <dbReference type="NCBI Taxonomy" id="2045208"/>
    <lineage>
        <taxon>Bacteria</taxon>
        <taxon>Pseudomonadati</taxon>
        <taxon>Pseudomonadota</taxon>
        <taxon>Betaproteobacteria</taxon>
        <taxon>Burkholderiales</taxon>
        <taxon>Oxalobacteraceae</taxon>
        <taxon>Telluria group</taxon>
        <taxon>Massilia</taxon>
    </lineage>
</organism>
<evidence type="ECO:0000313" key="4">
    <source>
        <dbReference type="Proteomes" id="UP000229897"/>
    </source>
</evidence>
<dbReference type="Proteomes" id="UP000229897">
    <property type="component" value="Chromosome"/>
</dbReference>
<reference evidence="3" key="1">
    <citation type="submission" date="2017-10" db="EMBL/GenBank/DDBJ databases">
        <title>Massilia psychrophilum sp. nov., a novel purple-pigmented bacterium isolated from Tianshan glacier, Xinjiang Municipality, China.</title>
        <authorList>
            <person name="Wang H."/>
        </authorList>
    </citation>
    <scope>NUCLEOTIDE SEQUENCE [LARGE SCALE GENOMIC DNA]</scope>
    <source>
        <strain evidence="3">B2</strain>
    </source>
</reference>
<evidence type="ECO:0000259" key="2">
    <source>
        <dbReference type="Pfam" id="PF02517"/>
    </source>
</evidence>
<dbReference type="GO" id="GO:0080120">
    <property type="term" value="P:CAAX-box protein maturation"/>
    <property type="evidence" value="ECO:0007669"/>
    <property type="project" value="UniProtKB-ARBA"/>
</dbReference>
<sequence length="317" mass="36233">MTEVAKHVYCRASSHKPRLRFQYKGGRMLNNFSTLPNSLVRPAPIKIHEVIFIWVCVMLVWDYIVGTYGEGITNSIYLKFVGIALTMIYFSKRFLQRENLNFTQFMGAGFSVRALAELVAVLFASVVIGIGCWAVLVFLSAKIDIDWAYRHWHFAKPSTFDNTTWLPSWLVLQAITIVVLGPVVEEIVFRGFILRRLCEKYRLSVAIVVSSLMFGIVHFDQGFLGSFVNGIIYAIVAVRFASLYAPIFVHGGYNAITFFIERMYGVSLVAEKSRIDSIDYWLPELALLPFCLIALVWYWKMFFRTNEVTSPALVQRG</sequence>
<name>A0A2D2DHQ0_9BURK</name>
<keyword evidence="1" id="KW-0812">Transmembrane</keyword>
<dbReference type="GO" id="GO:0004175">
    <property type="term" value="F:endopeptidase activity"/>
    <property type="evidence" value="ECO:0007669"/>
    <property type="project" value="UniProtKB-ARBA"/>
</dbReference>
<feature type="transmembrane region" description="Helical" evidence="1">
    <location>
        <begin position="76"/>
        <end position="95"/>
    </location>
</feature>